<evidence type="ECO:0000256" key="1">
    <source>
        <dbReference type="ARBA" id="ARBA00004141"/>
    </source>
</evidence>
<evidence type="ECO:0000256" key="7">
    <source>
        <dbReference type="ARBA" id="ARBA00023004"/>
    </source>
</evidence>
<feature type="transmembrane region" description="Helical" evidence="10">
    <location>
        <begin position="294"/>
        <end position="311"/>
    </location>
</feature>
<evidence type="ECO:0000256" key="6">
    <source>
        <dbReference type="ARBA" id="ARBA00023002"/>
    </source>
</evidence>
<evidence type="ECO:0000313" key="13">
    <source>
        <dbReference type="Proteomes" id="UP000320176"/>
    </source>
</evidence>
<dbReference type="EMBL" id="SJPN01000013">
    <property type="protein sequence ID" value="TWT91994.1"/>
    <property type="molecule type" value="Genomic_DNA"/>
</dbReference>
<feature type="transmembrane region" description="Helical" evidence="10">
    <location>
        <begin position="43"/>
        <end position="64"/>
    </location>
</feature>
<accession>A0A5C5ZWL7</accession>
<keyword evidence="7" id="KW-0408">Iron</keyword>
<dbReference type="RefSeq" id="WP_197455092.1">
    <property type="nucleotide sequence ID" value="NZ_CP151726.1"/>
</dbReference>
<dbReference type="InterPro" id="IPR015876">
    <property type="entry name" value="Acyl-CoA_DS"/>
</dbReference>
<feature type="domain" description="Fatty acid desaturase" evidence="11">
    <location>
        <begin position="74"/>
        <end position="293"/>
    </location>
</feature>
<dbReference type="GO" id="GO:0016020">
    <property type="term" value="C:membrane"/>
    <property type="evidence" value="ECO:0007669"/>
    <property type="project" value="UniProtKB-SubCell"/>
</dbReference>
<evidence type="ECO:0000256" key="4">
    <source>
        <dbReference type="ARBA" id="ARBA00022832"/>
    </source>
</evidence>
<evidence type="ECO:0000256" key="5">
    <source>
        <dbReference type="ARBA" id="ARBA00022989"/>
    </source>
</evidence>
<feature type="transmembrane region" description="Helical" evidence="10">
    <location>
        <begin position="70"/>
        <end position="89"/>
    </location>
</feature>
<organism evidence="12 13">
    <name type="scientific">Stieleria varia</name>
    <dbReference type="NCBI Taxonomy" id="2528005"/>
    <lineage>
        <taxon>Bacteria</taxon>
        <taxon>Pseudomonadati</taxon>
        <taxon>Planctomycetota</taxon>
        <taxon>Planctomycetia</taxon>
        <taxon>Pirellulales</taxon>
        <taxon>Pirellulaceae</taxon>
        <taxon>Stieleria</taxon>
    </lineage>
</organism>
<keyword evidence="8" id="KW-0443">Lipid metabolism</keyword>
<evidence type="ECO:0000313" key="12">
    <source>
        <dbReference type="EMBL" id="TWT91994.1"/>
    </source>
</evidence>
<reference evidence="12 13" key="1">
    <citation type="submission" date="2019-02" db="EMBL/GenBank/DDBJ databases">
        <title>Deep-cultivation of Planctomycetes and their phenomic and genomic characterization uncovers novel biology.</title>
        <authorList>
            <person name="Wiegand S."/>
            <person name="Jogler M."/>
            <person name="Boedeker C."/>
            <person name="Pinto D."/>
            <person name="Vollmers J."/>
            <person name="Rivas-Marin E."/>
            <person name="Kohn T."/>
            <person name="Peeters S.H."/>
            <person name="Heuer A."/>
            <person name="Rast P."/>
            <person name="Oberbeckmann S."/>
            <person name="Bunk B."/>
            <person name="Jeske O."/>
            <person name="Meyerdierks A."/>
            <person name="Storesund J.E."/>
            <person name="Kallscheuer N."/>
            <person name="Luecker S."/>
            <person name="Lage O.M."/>
            <person name="Pohl T."/>
            <person name="Merkel B.J."/>
            <person name="Hornburger P."/>
            <person name="Mueller R.-W."/>
            <person name="Bruemmer F."/>
            <person name="Labrenz M."/>
            <person name="Spormann A.M."/>
            <person name="Op Den Camp H."/>
            <person name="Overmann J."/>
            <person name="Amann R."/>
            <person name="Jetten M.S.M."/>
            <person name="Mascher T."/>
            <person name="Medema M.H."/>
            <person name="Devos D.P."/>
            <person name="Kaster A.-K."/>
            <person name="Ovreas L."/>
            <person name="Rohde M."/>
            <person name="Galperin M.Y."/>
            <person name="Jogler C."/>
        </authorList>
    </citation>
    <scope>NUCLEOTIDE SEQUENCE [LARGE SCALE GENOMIC DNA]</scope>
    <source>
        <strain evidence="12 13">Pla52n</strain>
    </source>
</reference>
<evidence type="ECO:0000256" key="10">
    <source>
        <dbReference type="SAM" id="Phobius"/>
    </source>
</evidence>
<evidence type="ECO:0000259" key="11">
    <source>
        <dbReference type="Pfam" id="PF00487"/>
    </source>
</evidence>
<comment type="similarity">
    <text evidence="2">Belongs to the fatty acid desaturase type 2 family.</text>
</comment>
<gene>
    <name evidence="12" type="ORF">Pla52n_64670</name>
</gene>
<proteinExistence type="inferred from homology"/>
<dbReference type="GO" id="GO:0016717">
    <property type="term" value="F:oxidoreductase activity, acting on paired donors, with oxidation of a pair of donors resulting in the reduction of molecular oxygen to two molecules of water"/>
    <property type="evidence" value="ECO:0007669"/>
    <property type="project" value="InterPro"/>
</dbReference>
<comment type="caution">
    <text evidence="12">The sequence shown here is derived from an EMBL/GenBank/DDBJ whole genome shotgun (WGS) entry which is preliminary data.</text>
</comment>
<dbReference type="InterPro" id="IPR005804">
    <property type="entry name" value="FA_desaturase_dom"/>
</dbReference>
<feature type="transmembrane region" description="Helical" evidence="10">
    <location>
        <begin position="191"/>
        <end position="214"/>
    </location>
</feature>
<dbReference type="Pfam" id="PF00487">
    <property type="entry name" value="FA_desaturase"/>
    <property type="match status" value="1"/>
</dbReference>
<keyword evidence="5 10" id="KW-1133">Transmembrane helix</keyword>
<dbReference type="PANTHER" id="PTHR11351:SF3">
    <property type="entry name" value="BLL4393 PROTEIN"/>
    <property type="match status" value="1"/>
</dbReference>
<sequence>MSRTRDQSEVSRQAATKLHEFQGDGIPRVLPSRSFRRQHRTHVLLFNILPAIATLIAVAISFWYPPKLSHLYLAFAGWFVTGLGVTVGYHRLFTHRSFATSGSVHWMLAVAGSMAGQGPASAWVAIHRRHHERSDVDGDPHSPALTSGNWRFLRGLWHAHVGWLSTHDVPNPLVYAPDVLRDRALIFCSRFYVPLVLAGVFLPAAVFGISSVSFHEFLLVALWAGGVRLFVTSHLIFTINSICHAIGVQPYDTGDNSRNNVWLSLPTLGESWHNNHHADPTSARFGFRWWQLDVGYVFIFFLRICGLARTVNQHRVSKRL</sequence>
<dbReference type="Proteomes" id="UP000320176">
    <property type="component" value="Unassembled WGS sequence"/>
</dbReference>
<evidence type="ECO:0000256" key="2">
    <source>
        <dbReference type="ARBA" id="ARBA00008749"/>
    </source>
</evidence>
<dbReference type="AlphaFoldDB" id="A0A5C5ZWL7"/>
<keyword evidence="3 10" id="KW-0812">Transmembrane</keyword>
<keyword evidence="4" id="KW-0276">Fatty acid metabolism</keyword>
<name>A0A5C5ZWL7_9BACT</name>
<evidence type="ECO:0000256" key="8">
    <source>
        <dbReference type="ARBA" id="ARBA00023098"/>
    </source>
</evidence>
<evidence type="ECO:0000256" key="3">
    <source>
        <dbReference type="ARBA" id="ARBA00022692"/>
    </source>
</evidence>
<protein>
    <submittedName>
        <fullName evidence="12">Fatty acid desaturase</fullName>
    </submittedName>
</protein>
<keyword evidence="6" id="KW-0560">Oxidoreductase</keyword>
<dbReference type="PANTHER" id="PTHR11351">
    <property type="entry name" value="ACYL-COA DESATURASE"/>
    <property type="match status" value="1"/>
</dbReference>
<dbReference type="GO" id="GO:0006631">
    <property type="term" value="P:fatty acid metabolic process"/>
    <property type="evidence" value="ECO:0007669"/>
    <property type="project" value="UniProtKB-KW"/>
</dbReference>
<evidence type="ECO:0000256" key="9">
    <source>
        <dbReference type="ARBA" id="ARBA00023136"/>
    </source>
</evidence>
<dbReference type="PRINTS" id="PR00075">
    <property type="entry name" value="FACDDSATRASE"/>
</dbReference>
<keyword evidence="9 10" id="KW-0472">Membrane</keyword>
<keyword evidence="13" id="KW-1185">Reference proteome</keyword>
<comment type="subcellular location">
    <subcellularLocation>
        <location evidence="1">Membrane</location>
        <topology evidence="1">Multi-pass membrane protein</topology>
    </subcellularLocation>
</comment>
<dbReference type="CDD" id="cd03505">
    <property type="entry name" value="Delta9-FADS-like"/>
    <property type="match status" value="1"/>
</dbReference>